<dbReference type="InterPro" id="IPR007526">
    <property type="entry name" value="SWIRM"/>
</dbReference>
<evidence type="ECO:0000256" key="4">
    <source>
        <dbReference type="ARBA" id="ARBA00022833"/>
    </source>
</evidence>
<evidence type="ECO:0000256" key="5">
    <source>
        <dbReference type="ARBA" id="ARBA00023242"/>
    </source>
</evidence>
<dbReference type="InterPro" id="IPR000433">
    <property type="entry name" value="Znf_ZZ"/>
</dbReference>
<keyword evidence="2" id="KW-0479">Metal-binding</keyword>
<accession>A0A653BD21</accession>
<dbReference type="Proteomes" id="UP000410492">
    <property type="component" value="Unassembled WGS sequence"/>
</dbReference>
<reference evidence="9 10" key="1">
    <citation type="submission" date="2019-01" db="EMBL/GenBank/DDBJ databases">
        <authorList>
            <person name="Sayadi A."/>
        </authorList>
    </citation>
    <scope>NUCLEOTIDE SEQUENCE [LARGE SCALE GENOMIC DNA]</scope>
</reference>
<comment type="subcellular location">
    <subcellularLocation>
        <location evidence="1">Nucleus</location>
    </subcellularLocation>
</comment>
<dbReference type="InterPro" id="IPR017884">
    <property type="entry name" value="SANT_dom"/>
</dbReference>
<evidence type="ECO:0000259" key="7">
    <source>
        <dbReference type="PROSITE" id="PS50934"/>
    </source>
</evidence>
<evidence type="ECO:0000256" key="1">
    <source>
        <dbReference type="ARBA" id="ARBA00004123"/>
    </source>
</evidence>
<evidence type="ECO:0000259" key="6">
    <source>
        <dbReference type="PROSITE" id="PS50090"/>
    </source>
</evidence>
<evidence type="ECO:0000313" key="10">
    <source>
        <dbReference type="Proteomes" id="UP000410492"/>
    </source>
</evidence>
<dbReference type="GO" id="GO:0006357">
    <property type="term" value="P:regulation of transcription by RNA polymerase II"/>
    <property type="evidence" value="ECO:0007669"/>
    <property type="project" value="TreeGrafter"/>
</dbReference>
<dbReference type="FunFam" id="1.10.10.10:FF:000087">
    <property type="entry name" value="Transcriptional adapter 2"/>
    <property type="match status" value="1"/>
</dbReference>
<dbReference type="OrthoDB" id="270417at2759"/>
<dbReference type="PROSITE" id="PS51293">
    <property type="entry name" value="SANT"/>
    <property type="match status" value="1"/>
</dbReference>
<feature type="domain" description="SANT" evidence="8">
    <location>
        <begin position="99"/>
        <end position="147"/>
    </location>
</feature>
<dbReference type="Gene3D" id="1.10.10.60">
    <property type="entry name" value="Homeodomain-like"/>
    <property type="match status" value="1"/>
</dbReference>
<dbReference type="PROSITE" id="PS50090">
    <property type="entry name" value="MYB_LIKE"/>
    <property type="match status" value="1"/>
</dbReference>
<evidence type="ECO:0000256" key="2">
    <source>
        <dbReference type="ARBA" id="ARBA00022723"/>
    </source>
</evidence>
<dbReference type="AlphaFoldDB" id="A0A653BD21"/>
<dbReference type="Pfam" id="PF25299">
    <property type="entry name" value="ZZ_ADA2"/>
    <property type="match status" value="1"/>
</dbReference>
<evidence type="ECO:0000256" key="3">
    <source>
        <dbReference type="ARBA" id="ARBA00022771"/>
    </source>
</evidence>
<dbReference type="SMART" id="SM00717">
    <property type="entry name" value="SANT"/>
    <property type="match status" value="1"/>
</dbReference>
<keyword evidence="5" id="KW-0539">Nucleus</keyword>
<dbReference type="Pfam" id="PF04433">
    <property type="entry name" value="SWIRM"/>
    <property type="match status" value="1"/>
</dbReference>
<keyword evidence="10" id="KW-1185">Reference proteome</keyword>
<dbReference type="PANTHER" id="PTHR12374:SF20">
    <property type="entry name" value="TRANSCRIPTIONAL ADAPTER 2-ALPHA"/>
    <property type="match status" value="1"/>
</dbReference>
<dbReference type="GO" id="GO:0005634">
    <property type="term" value="C:nucleus"/>
    <property type="evidence" value="ECO:0007669"/>
    <property type="project" value="UniProtKB-SubCell"/>
</dbReference>
<gene>
    <name evidence="9" type="ORF">CALMAC_LOCUS4</name>
</gene>
<dbReference type="PROSITE" id="PS50934">
    <property type="entry name" value="SWIRM"/>
    <property type="match status" value="1"/>
</dbReference>
<sequence length="462" mass="54079">MANTNTDLTEEDAADLQFPKADELAKTTLSYVSTNTFLDNPDSSYCANCYSEVTNQYILCDKCDTIICLACFSNGAEFGEHKSNHDYRILSTKFVLFKDSDWSAEEEMKLLDAILNYGNWNLVSQELPNRSISEIIDHYDYFYLEGHGNKNMPTMRRRDSAGYKQIVVPYRMRIADTEEPPRYMPNTIGYESLAGYNPARSDFENDYDKNAEDMIAHLDYVDEDDPHYEMLTKLQCAIIESYNRRLKERHRWKSIISKHGLLQTRKVTGWFQRYKDTIEKHICEKMVRFMQLCEPMKFDMLMEGMHKEGELKLQMSRLMYLRRRGITTLAEGRLFLKLQEVRNEHRKSLKAFRSSNTFNLKQSRESAVDISTGVKQRKSVFTPLEILGMPGYSKLNDKEKELCRTVRLVPNTYIHLKEILVSEFNRSGSVKLQTARRLLKIDVNKTRKLYDFMIEEGYITKA</sequence>
<dbReference type="GO" id="GO:0006338">
    <property type="term" value="P:chromatin remodeling"/>
    <property type="evidence" value="ECO:0007669"/>
    <property type="project" value="TreeGrafter"/>
</dbReference>
<keyword evidence="4" id="KW-0862">Zinc</keyword>
<dbReference type="GO" id="GO:0003682">
    <property type="term" value="F:chromatin binding"/>
    <property type="evidence" value="ECO:0007669"/>
    <property type="project" value="TreeGrafter"/>
</dbReference>
<protein>
    <submittedName>
        <fullName evidence="9">Uncharacterized protein</fullName>
    </submittedName>
</protein>
<dbReference type="InterPro" id="IPR055141">
    <property type="entry name" value="TADA2A_B-like_dom"/>
</dbReference>
<dbReference type="GO" id="GO:0003713">
    <property type="term" value="F:transcription coactivator activity"/>
    <property type="evidence" value="ECO:0007669"/>
    <property type="project" value="TreeGrafter"/>
</dbReference>
<dbReference type="GO" id="GO:0140672">
    <property type="term" value="C:ATAC complex"/>
    <property type="evidence" value="ECO:0007669"/>
    <property type="project" value="UniProtKB-ARBA"/>
</dbReference>
<dbReference type="Pfam" id="PF22941">
    <property type="entry name" value="TADA2A-like_3rd"/>
    <property type="match status" value="1"/>
</dbReference>
<dbReference type="SUPFAM" id="SSF46689">
    <property type="entry name" value="Homeodomain-like"/>
    <property type="match status" value="2"/>
</dbReference>
<evidence type="ECO:0000313" key="9">
    <source>
        <dbReference type="EMBL" id="VEN33462.1"/>
    </source>
</evidence>
<feature type="domain" description="SWIRM" evidence="7">
    <location>
        <begin position="375"/>
        <end position="462"/>
    </location>
</feature>
<feature type="domain" description="Myb-like" evidence="6">
    <location>
        <begin position="98"/>
        <end position="143"/>
    </location>
</feature>
<keyword evidence="3" id="KW-0863">Zinc-finger</keyword>
<name>A0A653BD21_CALMS</name>
<dbReference type="Pfam" id="PF00249">
    <property type="entry name" value="Myb_DNA-binding"/>
    <property type="match status" value="1"/>
</dbReference>
<dbReference type="EMBL" id="CAACVG010000011">
    <property type="protein sequence ID" value="VEN33462.1"/>
    <property type="molecule type" value="Genomic_DNA"/>
</dbReference>
<dbReference type="GO" id="GO:0008270">
    <property type="term" value="F:zinc ion binding"/>
    <property type="evidence" value="ECO:0007669"/>
    <property type="project" value="UniProtKB-KW"/>
</dbReference>
<dbReference type="Gene3D" id="1.10.10.10">
    <property type="entry name" value="Winged helix-like DNA-binding domain superfamily/Winged helix DNA-binding domain"/>
    <property type="match status" value="1"/>
</dbReference>
<dbReference type="InterPro" id="IPR001005">
    <property type="entry name" value="SANT/Myb"/>
</dbReference>
<organism evidence="9 10">
    <name type="scientific">Callosobruchus maculatus</name>
    <name type="common">Southern cowpea weevil</name>
    <name type="synonym">Pulse bruchid</name>
    <dbReference type="NCBI Taxonomy" id="64391"/>
    <lineage>
        <taxon>Eukaryota</taxon>
        <taxon>Metazoa</taxon>
        <taxon>Ecdysozoa</taxon>
        <taxon>Arthropoda</taxon>
        <taxon>Hexapoda</taxon>
        <taxon>Insecta</taxon>
        <taxon>Pterygota</taxon>
        <taxon>Neoptera</taxon>
        <taxon>Endopterygota</taxon>
        <taxon>Coleoptera</taxon>
        <taxon>Polyphaga</taxon>
        <taxon>Cucujiformia</taxon>
        <taxon>Chrysomeloidea</taxon>
        <taxon>Chrysomelidae</taxon>
        <taxon>Bruchinae</taxon>
        <taxon>Bruchini</taxon>
        <taxon>Callosobruchus</taxon>
    </lineage>
</organism>
<evidence type="ECO:0000259" key="8">
    <source>
        <dbReference type="PROSITE" id="PS51293"/>
    </source>
</evidence>
<dbReference type="InterPro" id="IPR009057">
    <property type="entry name" value="Homeodomain-like_sf"/>
</dbReference>
<dbReference type="PANTHER" id="PTHR12374">
    <property type="entry name" value="TRANSCRIPTIONAL ADAPTOR 2 ADA2 -RELATED"/>
    <property type="match status" value="1"/>
</dbReference>
<dbReference type="CDD" id="cd00167">
    <property type="entry name" value="SANT"/>
    <property type="match status" value="1"/>
</dbReference>
<proteinExistence type="predicted"/>
<dbReference type="InterPro" id="IPR036388">
    <property type="entry name" value="WH-like_DNA-bd_sf"/>
</dbReference>